<dbReference type="GO" id="GO:0008270">
    <property type="term" value="F:zinc ion binding"/>
    <property type="evidence" value="ECO:0007669"/>
    <property type="project" value="UniProtKB-KW"/>
</dbReference>
<keyword evidence="10" id="KW-0862">Zinc</keyword>
<keyword evidence="19" id="KW-1185">Reference proteome</keyword>
<evidence type="ECO:0000256" key="7">
    <source>
        <dbReference type="ARBA" id="ARBA00022723"/>
    </source>
</evidence>
<dbReference type="InterPro" id="IPR044600">
    <property type="entry name" value="ATL1/ATL16-like"/>
</dbReference>
<keyword evidence="11" id="KW-1133">Transmembrane helix</keyword>
<dbReference type="PANTHER" id="PTHR46913:SF1">
    <property type="entry name" value="RING-H2 FINGER PROTEIN ATL16"/>
    <property type="match status" value="1"/>
</dbReference>
<feature type="region of interest" description="Disordered" evidence="15">
    <location>
        <begin position="206"/>
        <end position="226"/>
    </location>
</feature>
<keyword evidence="16" id="KW-0732">Signal</keyword>
<evidence type="ECO:0000256" key="11">
    <source>
        <dbReference type="ARBA" id="ARBA00022989"/>
    </source>
</evidence>
<feature type="domain" description="RING-type" evidence="17">
    <location>
        <begin position="51"/>
        <end position="93"/>
    </location>
</feature>
<dbReference type="CDD" id="cd16454">
    <property type="entry name" value="RING-H2_PA-TM-RING"/>
    <property type="match status" value="1"/>
</dbReference>
<evidence type="ECO:0000256" key="6">
    <source>
        <dbReference type="ARBA" id="ARBA00022692"/>
    </source>
</evidence>
<dbReference type="InterPro" id="IPR013083">
    <property type="entry name" value="Znf_RING/FYVE/PHD"/>
</dbReference>
<evidence type="ECO:0000256" key="15">
    <source>
        <dbReference type="SAM" id="MobiDB-lite"/>
    </source>
</evidence>
<keyword evidence="9" id="KW-0833">Ubl conjugation pathway</keyword>
<evidence type="ECO:0000256" key="16">
    <source>
        <dbReference type="SAM" id="SignalP"/>
    </source>
</evidence>
<feature type="signal peptide" evidence="16">
    <location>
        <begin position="1"/>
        <end position="18"/>
    </location>
</feature>
<gene>
    <name evidence="18" type="ORF">RJT34_17432</name>
</gene>
<accession>A0AAN9PD94</accession>
<dbReference type="Gene3D" id="3.30.40.10">
    <property type="entry name" value="Zinc/RING finger domain, C3HC4 (zinc finger)"/>
    <property type="match status" value="1"/>
</dbReference>
<organism evidence="18 19">
    <name type="scientific">Clitoria ternatea</name>
    <name type="common">Butterfly pea</name>
    <dbReference type="NCBI Taxonomy" id="43366"/>
    <lineage>
        <taxon>Eukaryota</taxon>
        <taxon>Viridiplantae</taxon>
        <taxon>Streptophyta</taxon>
        <taxon>Embryophyta</taxon>
        <taxon>Tracheophyta</taxon>
        <taxon>Spermatophyta</taxon>
        <taxon>Magnoliopsida</taxon>
        <taxon>eudicotyledons</taxon>
        <taxon>Gunneridae</taxon>
        <taxon>Pentapetalae</taxon>
        <taxon>rosids</taxon>
        <taxon>fabids</taxon>
        <taxon>Fabales</taxon>
        <taxon>Fabaceae</taxon>
        <taxon>Papilionoideae</taxon>
        <taxon>50 kb inversion clade</taxon>
        <taxon>NPAAA clade</taxon>
        <taxon>indigoferoid/millettioid clade</taxon>
        <taxon>Phaseoleae</taxon>
        <taxon>Clitoria</taxon>
    </lineage>
</organism>
<evidence type="ECO:0000313" key="19">
    <source>
        <dbReference type="Proteomes" id="UP001359559"/>
    </source>
</evidence>
<evidence type="ECO:0000256" key="10">
    <source>
        <dbReference type="ARBA" id="ARBA00022833"/>
    </source>
</evidence>
<reference evidence="18 19" key="1">
    <citation type="submission" date="2024-01" db="EMBL/GenBank/DDBJ databases">
        <title>The genomes of 5 underutilized Papilionoideae crops provide insights into root nodulation and disease resistance.</title>
        <authorList>
            <person name="Yuan L."/>
        </authorList>
    </citation>
    <scope>NUCLEOTIDE SEQUENCE [LARGE SCALE GENOMIC DNA]</scope>
    <source>
        <strain evidence="18">LY-2023</strain>
        <tissue evidence="18">Leaf</tissue>
    </source>
</reference>
<dbReference type="PANTHER" id="PTHR46913">
    <property type="entry name" value="RING-H2 FINGER PROTEIN ATL16"/>
    <property type="match status" value="1"/>
</dbReference>
<dbReference type="Pfam" id="PF13639">
    <property type="entry name" value="zf-RING_2"/>
    <property type="match status" value="1"/>
</dbReference>
<keyword evidence="12" id="KW-0472">Membrane</keyword>
<dbReference type="SUPFAM" id="SSF57850">
    <property type="entry name" value="RING/U-box"/>
    <property type="match status" value="1"/>
</dbReference>
<comment type="pathway">
    <text evidence="3">Protein modification; protein ubiquitination.</text>
</comment>
<evidence type="ECO:0000259" key="17">
    <source>
        <dbReference type="PROSITE" id="PS50089"/>
    </source>
</evidence>
<dbReference type="GO" id="GO:0016567">
    <property type="term" value="P:protein ubiquitination"/>
    <property type="evidence" value="ECO:0007669"/>
    <property type="project" value="InterPro"/>
</dbReference>
<comment type="similarity">
    <text evidence="13">Belongs to the RING-type zinc finger family. ATL subfamily.</text>
</comment>
<dbReference type="Proteomes" id="UP001359559">
    <property type="component" value="Unassembled WGS sequence"/>
</dbReference>
<evidence type="ECO:0000256" key="8">
    <source>
        <dbReference type="ARBA" id="ARBA00022771"/>
    </source>
</evidence>
<keyword evidence="7" id="KW-0479">Metal-binding</keyword>
<name>A0AAN9PD94_CLITE</name>
<evidence type="ECO:0000256" key="13">
    <source>
        <dbReference type="ARBA" id="ARBA00024209"/>
    </source>
</evidence>
<protein>
    <recommendedName>
        <fullName evidence="4">RING-type E3 ubiquitin transferase</fullName>
        <ecNumber evidence="4">2.3.2.27</ecNumber>
    </recommendedName>
</protein>
<feature type="chain" id="PRO_5042951469" description="RING-type E3 ubiquitin transferase" evidence="16">
    <location>
        <begin position="19"/>
        <end position="226"/>
    </location>
</feature>
<comment type="subcellular location">
    <subcellularLocation>
        <location evidence="2">Membrane</location>
        <topology evidence="2">Single-pass membrane protein</topology>
    </subcellularLocation>
</comment>
<evidence type="ECO:0000256" key="1">
    <source>
        <dbReference type="ARBA" id="ARBA00000900"/>
    </source>
</evidence>
<evidence type="ECO:0000256" key="4">
    <source>
        <dbReference type="ARBA" id="ARBA00012483"/>
    </source>
</evidence>
<evidence type="ECO:0000256" key="14">
    <source>
        <dbReference type="PROSITE-ProRule" id="PRU00175"/>
    </source>
</evidence>
<dbReference type="AlphaFoldDB" id="A0AAN9PD94"/>
<keyword evidence="5" id="KW-0808">Transferase</keyword>
<dbReference type="SMART" id="SM00184">
    <property type="entry name" value="RING"/>
    <property type="match status" value="1"/>
</dbReference>
<proteinExistence type="inferred from homology"/>
<evidence type="ECO:0000256" key="3">
    <source>
        <dbReference type="ARBA" id="ARBA00004906"/>
    </source>
</evidence>
<evidence type="ECO:0000256" key="2">
    <source>
        <dbReference type="ARBA" id="ARBA00004167"/>
    </source>
</evidence>
<dbReference type="PROSITE" id="PS50089">
    <property type="entry name" value="ZF_RING_2"/>
    <property type="match status" value="1"/>
</dbReference>
<comment type="catalytic activity">
    <reaction evidence="1">
        <text>S-ubiquitinyl-[E2 ubiquitin-conjugating enzyme]-L-cysteine + [acceptor protein]-L-lysine = [E2 ubiquitin-conjugating enzyme]-L-cysteine + N(6)-ubiquitinyl-[acceptor protein]-L-lysine.</text>
        <dbReference type="EC" id="2.3.2.27"/>
    </reaction>
</comment>
<dbReference type="GO" id="GO:0016020">
    <property type="term" value="C:membrane"/>
    <property type="evidence" value="ECO:0007669"/>
    <property type="project" value="UniProtKB-SubCell"/>
</dbReference>
<evidence type="ECO:0000313" key="18">
    <source>
        <dbReference type="EMBL" id="KAK7294543.1"/>
    </source>
</evidence>
<sequence>MGTPILTFFTAIVFMVQSFSKYMIQRVHKLCNHCRKAASVKEVEEDESDYCSVCLSQICRGEKIKSLPVCNHRYHAECIGAWLKNHSTCPLCRNKINDHSTHNQHKQVKNLRESFLNLMQSFSDILVALLYLVLPSSITESFPLIDGGSWTPFQIGDDGDGFQHLRMARLQICGRGSYDRWEGIAVFLPTALDRSKRGPFPLNGARCRLRQRNGADPQHQTQGRSR</sequence>
<comment type="caution">
    <text evidence="18">The sequence shown here is derived from an EMBL/GenBank/DDBJ whole genome shotgun (WGS) entry which is preliminary data.</text>
</comment>
<evidence type="ECO:0000256" key="12">
    <source>
        <dbReference type="ARBA" id="ARBA00023136"/>
    </source>
</evidence>
<dbReference type="InterPro" id="IPR001841">
    <property type="entry name" value="Znf_RING"/>
</dbReference>
<evidence type="ECO:0000256" key="5">
    <source>
        <dbReference type="ARBA" id="ARBA00022679"/>
    </source>
</evidence>
<keyword evidence="6" id="KW-0812">Transmembrane</keyword>
<keyword evidence="8 14" id="KW-0863">Zinc-finger</keyword>
<dbReference type="EC" id="2.3.2.27" evidence="4"/>
<evidence type="ECO:0000256" key="9">
    <source>
        <dbReference type="ARBA" id="ARBA00022786"/>
    </source>
</evidence>
<dbReference type="GO" id="GO:0061630">
    <property type="term" value="F:ubiquitin protein ligase activity"/>
    <property type="evidence" value="ECO:0007669"/>
    <property type="project" value="UniProtKB-EC"/>
</dbReference>
<dbReference type="EMBL" id="JAYKXN010000004">
    <property type="protein sequence ID" value="KAK7294543.1"/>
    <property type="molecule type" value="Genomic_DNA"/>
</dbReference>